<evidence type="ECO:0000256" key="1">
    <source>
        <dbReference type="SAM" id="MobiDB-lite"/>
    </source>
</evidence>
<reference evidence="2 3" key="1">
    <citation type="submission" date="2017-12" db="EMBL/GenBank/DDBJ databases">
        <authorList>
            <person name="Pombert J.-F."/>
            <person name="Haag K.L."/>
            <person name="Ebert D."/>
        </authorList>
    </citation>
    <scope>NUCLEOTIDE SEQUENCE [LARGE SCALE GENOMIC DNA]</scope>
    <source>
        <strain evidence="2">FI-OER-3-3</strain>
    </source>
</reference>
<evidence type="ECO:0000313" key="2">
    <source>
        <dbReference type="EMBL" id="TBU00359.1"/>
    </source>
</evidence>
<feature type="non-terminal residue" evidence="2">
    <location>
        <position position="1"/>
    </location>
</feature>
<sequence length="122" mass="14071">NNELVSVNDSFSGLKKGNGRPYDKAMFCYRQDRNLLWGASGMCQHCNQSMKTVKILKKRSSKCVISRAEMHKQPTPPLKQVNNQEDDEPITNTNKELELEEEIEVVKMEEEIEVVKMVEEII</sequence>
<evidence type="ECO:0000313" key="3">
    <source>
        <dbReference type="Proteomes" id="UP000292362"/>
    </source>
</evidence>
<dbReference type="EMBL" id="PITJ01001032">
    <property type="protein sequence ID" value="TBU00359.1"/>
    <property type="molecule type" value="Genomic_DNA"/>
</dbReference>
<name>A0A4Q9KZA2_9MICR</name>
<dbReference type="Proteomes" id="UP000292362">
    <property type="component" value="Unassembled WGS sequence"/>
</dbReference>
<gene>
    <name evidence="2" type="ORF">CWI37_1032p0010</name>
</gene>
<comment type="caution">
    <text evidence="2">The sequence shown here is derived from an EMBL/GenBank/DDBJ whole genome shotgun (WGS) entry which is preliminary data.</text>
</comment>
<dbReference type="VEuPathDB" id="MicrosporidiaDB:CWI37_1032p0010"/>
<feature type="region of interest" description="Disordered" evidence="1">
    <location>
        <begin position="67"/>
        <end position="91"/>
    </location>
</feature>
<accession>A0A4Q9KZA2</accession>
<dbReference type="AlphaFoldDB" id="A0A4Q9KZA2"/>
<organism evidence="2 3">
    <name type="scientific">Hamiltosporidium tvaerminnensis</name>
    <dbReference type="NCBI Taxonomy" id="1176355"/>
    <lineage>
        <taxon>Eukaryota</taxon>
        <taxon>Fungi</taxon>
        <taxon>Fungi incertae sedis</taxon>
        <taxon>Microsporidia</taxon>
        <taxon>Dubosqiidae</taxon>
        <taxon>Hamiltosporidium</taxon>
    </lineage>
</organism>
<protein>
    <submittedName>
        <fullName evidence="2">Uncharacterized protein</fullName>
    </submittedName>
</protein>
<proteinExistence type="predicted"/>